<feature type="compositionally biased region" description="Low complexity" evidence="1">
    <location>
        <begin position="64"/>
        <end position="80"/>
    </location>
</feature>
<gene>
    <name evidence="2" type="ORF">CAC42_1113</name>
</gene>
<accession>A0A2K1R208</accession>
<name>A0A2K1R208_9PEZI</name>
<sequence>MAMEQPDELTSRVLRRAQVSKMTRALQSSLALANVKCKHGWENLSLDAIEPRLNEELSRKRPASSNDTISNSSSSVSGDHSSYRGLQSSPLTLPIFSDEFDRSGGRSAKRPKLGGGKSVYPASSSRTGRKSRNADTIRSWKRSHQLAQSSPLLGDRHAHFADIGQMTKLSFISEHSTVPNDPPSPELSEDDDADLPVNSFSFQQSIITSSPPRTPPPQRRLVNKDSNVSWSRTPRTGEEGADLLMFLAASPTPANNGKRAQVLAPSTPPSRTTPLPSSIMNTPGNTGLFGFPNTPSNNFNFADFCNVTPSPAQAQWPKTPATAKTPLAVSSARRRLNFDTLLPPTTSPSMTRRRDTGLGMELGGDLLS</sequence>
<dbReference type="PANTHER" id="PTHR40468">
    <property type="entry name" value="YALI0A15257P"/>
    <property type="match status" value="1"/>
</dbReference>
<feature type="region of interest" description="Disordered" evidence="1">
    <location>
        <begin position="255"/>
        <end position="277"/>
    </location>
</feature>
<feature type="region of interest" description="Disordered" evidence="1">
    <location>
        <begin position="55"/>
        <end position="150"/>
    </location>
</feature>
<evidence type="ECO:0000256" key="1">
    <source>
        <dbReference type="SAM" id="MobiDB-lite"/>
    </source>
</evidence>
<dbReference type="InParanoid" id="A0A2K1R208"/>
<evidence type="ECO:0000313" key="3">
    <source>
        <dbReference type="Proteomes" id="UP000243797"/>
    </source>
</evidence>
<feature type="compositionally biased region" description="Low complexity" evidence="1">
    <location>
        <begin position="195"/>
        <end position="211"/>
    </location>
</feature>
<dbReference type="PANTHER" id="PTHR40468:SF1">
    <property type="entry name" value="TOPOISOMERASE I DAMAGE AFFECTED PROTEIN 11"/>
    <property type="match status" value="1"/>
</dbReference>
<dbReference type="AlphaFoldDB" id="A0A2K1R208"/>
<comment type="caution">
    <text evidence="2">The sequence shown here is derived from an EMBL/GenBank/DDBJ whole genome shotgun (WGS) entry which is preliminary data.</text>
</comment>
<dbReference type="EMBL" id="NKHZ01000011">
    <property type="protein sequence ID" value="PNS21334.1"/>
    <property type="molecule type" value="Genomic_DNA"/>
</dbReference>
<dbReference type="OrthoDB" id="2163387at2759"/>
<feature type="region of interest" description="Disordered" evidence="1">
    <location>
        <begin position="174"/>
        <end position="236"/>
    </location>
</feature>
<organism evidence="2 3">
    <name type="scientific">Sphaceloma murrayae</name>
    <dbReference type="NCBI Taxonomy" id="2082308"/>
    <lineage>
        <taxon>Eukaryota</taxon>
        <taxon>Fungi</taxon>
        <taxon>Dikarya</taxon>
        <taxon>Ascomycota</taxon>
        <taxon>Pezizomycotina</taxon>
        <taxon>Dothideomycetes</taxon>
        <taxon>Dothideomycetidae</taxon>
        <taxon>Myriangiales</taxon>
        <taxon>Elsinoaceae</taxon>
        <taxon>Sphaceloma</taxon>
    </lineage>
</organism>
<feature type="region of interest" description="Disordered" evidence="1">
    <location>
        <begin position="339"/>
        <end position="368"/>
    </location>
</feature>
<keyword evidence="3" id="KW-1185">Reference proteome</keyword>
<proteinExistence type="predicted"/>
<feature type="compositionally biased region" description="Low complexity" evidence="1">
    <location>
        <begin position="339"/>
        <end position="350"/>
    </location>
</feature>
<feature type="compositionally biased region" description="Polar residues" evidence="1">
    <location>
        <begin position="224"/>
        <end position="234"/>
    </location>
</feature>
<reference evidence="2 3" key="1">
    <citation type="submission" date="2017-06" db="EMBL/GenBank/DDBJ databases">
        <title>Draft genome sequence of a variant of Elsinoe murrayae.</title>
        <authorList>
            <person name="Cheng Q."/>
        </authorList>
    </citation>
    <scope>NUCLEOTIDE SEQUENCE [LARGE SCALE GENOMIC DNA]</scope>
    <source>
        <strain evidence="2 3">CQ-2017a</strain>
    </source>
</reference>
<evidence type="ECO:0000313" key="2">
    <source>
        <dbReference type="EMBL" id="PNS21334.1"/>
    </source>
</evidence>
<dbReference type="STRING" id="2082308.A0A2K1R208"/>
<protein>
    <submittedName>
        <fullName evidence="2">Ribosome bioproteinsis protein enp2</fullName>
    </submittedName>
</protein>
<dbReference type="Proteomes" id="UP000243797">
    <property type="component" value="Unassembled WGS sequence"/>
</dbReference>